<gene>
    <name evidence="5" type="ORF">BT96DRAFT_942088</name>
    <name evidence="6" type="ORF">BT96DRAFT_942097</name>
</gene>
<evidence type="ECO:0000256" key="1">
    <source>
        <dbReference type="ARBA" id="ARBA00005179"/>
    </source>
</evidence>
<dbReference type="InterPro" id="IPR029063">
    <property type="entry name" value="SAM-dependent_MTases_sf"/>
</dbReference>
<dbReference type="EMBL" id="ML769523">
    <property type="protein sequence ID" value="KAE9395867.1"/>
    <property type="molecule type" value="Genomic_DNA"/>
</dbReference>
<evidence type="ECO:0000313" key="6">
    <source>
        <dbReference type="EMBL" id="KAE9395880.1"/>
    </source>
</evidence>
<dbReference type="EMBL" id="ML769523">
    <property type="protein sequence ID" value="KAE9395880.1"/>
    <property type="molecule type" value="Genomic_DNA"/>
</dbReference>
<keyword evidence="2" id="KW-0808">Transferase</keyword>
<protein>
    <recommendedName>
        <fullName evidence="8">Methyltransferase domain-containing protein</fullName>
    </recommendedName>
</protein>
<dbReference type="OrthoDB" id="2094832at2759"/>
<proteinExistence type="inferred from homology"/>
<evidence type="ECO:0008006" key="8">
    <source>
        <dbReference type="Google" id="ProtNLM"/>
    </source>
</evidence>
<dbReference type="InterPro" id="IPR051654">
    <property type="entry name" value="Meroterpenoid_MTases"/>
</dbReference>
<dbReference type="Gene3D" id="3.40.50.150">
    <property type="entry name" value="Vaccinia Virus protein VP39"/>
    <property type="match status" value="1"/>
</dbReference>
<accession>A0A6A4HDL6</accession>
<keyword evidence="3" id="KW-0949">S-adenosyl-L-methionine</keyword>
<evidence type="ECO:0000256" key="4">
    <source>
        <dbReference type="ARBA" id="ARBA00038314"/>
    </source>
</evidence>
<reference evidence="6" key="1">
    <citation type="journal article" date="2019" name="Environ. Microbiol.">
        <title>Fungal ecological strategies reflected in gene transcription - a case study of two litter decomposers.</title>
        <authorList>
            <person name="Barbi F."/>
            <person name="Kohler A."/>
            <person name="Barry K."/>
            <person name="Baskaran P."/>
            <person name="Daum C."/>
            <person name="Fauchery L."/>
            <person name="Ihrmark K."/>
            <person name="Kuo A."/>
            <person name="LaButti K."/>
            <person name="Lipzen A."/>
            <person name="Morin E."/>
            <person name="Grigoriev I.V."/>
            <person name="Henrissat B."/>
            <person name="Lindahl B."/>
            <person name="Martin F."/>
        </authorList>
    </citation>
    <scope>NUCLEOTIDE SEQUENCE</scope>
    <source>
        <strain evidence="6">JB14</strain>
    </source>
</reference>
<name>A0A6A4HDL6_9AGAR</name>
<keyword evidence="7" id="KW-1185">Reference proteome</keyword>
<dbReference type="PANTHER" id="PTHR35897:SF1">
    <property type="entry name" value="METHYLTRANSFERASE AUSD"/>
    <property type="match status" value="1"/>
</dbReference>
<sequence length="315" mass="35793">MSSYPVLSLEEDDLTITQETADFIRRALKQDLSAEEVRDILFKSREAIRITSNLSKALPYPCIRHFHFVCFFMQRNGIYKHVIDYARKAPADKAPVVMDLGCCMGTDLRKLVQDGYPTNTSNTNVYGCDLQHEFVVEGHSLYRDGPDTKSPTPIKFFADDVFTLPLRSETNSITSTGSFGLKDLIGKIDILYAGALFHLFDEEKQVDLARRLITLINVDDGVNEETIIFGRHRGSPTGEKGIMQMEFGKTFCHSASSWKELWQGLLVEAFGEKVLERLRIEAVVEELDPDSTSSFKSRSFNQGWLFWSISLRRPL</sequence>
<comment type="pathway">
    <text evidence="1">Secondary metabolite biosynthesis.</text>
</comment>
<comment type="similarity">
    <text evidence="4">Belongs to the class I-like SAM-binding methyltransferase superfamily.</text>
</comment>
<evidence type="ECO:0000313" key="5">
    <source>
        <dbReference type="EMBL" id="KAE9395867.1"/>
    </source>
</evidence>
<evidence type="ECO:0000256" key="2">
    <source>
        <dbReference type="ARBA" id="ARBA00022679"/>
    </source>
</evidence>
<dbReference type="SUPFAM" id="SSF53335">
    <property type="entry name" value="S-adenosyl-L-methionine-dependent methyltransferases"/>
    <property type="match status" value="1"/>
</dbReference>
<evidence type="ECO:0000313" key="7">
    <source>
        <dbReference type="Proteomes" id="UP000799118"/>
    </source>
</evidence>
<dbReference type="PANTHER" id="PTHR35897">
    <property type="entry name" value="METHYLTRANSFERASE AUSD"/>
    <property type="match status" value="1"/>
</dbReference>
<evidence type="ECO:0000256" key="3">
    <source>
        <dbReference type="ARBA" id="ARBA00022691"/>
    </source>
</evidence>
<dbReference type="GO" id="GO:0016740">
    <property type="term" value="F:transferase activity"/>
    <property type="evidence" value="ECO:0007669"/>
    <property type="project" value="UniProtKB-KW"/>
</dbReference>
<dbReference type="AlphaFoldDB" id="A0A6A4HDL6"/>
<organism evidence="6 7">
    <name type="scientific">Gymnopus androsaceus JB14</name>
    <dbReference type="NCBI Taxonomy" id="1447944"/>
    <lineage>
        <taxon>Eukaryota</taxon>
        <taxon>Fungi</taxon>
        <taxon>Dikarya</taxon>
        <taxon>Basidiomycota</taxon>
        <taxon>Agaricomycotina</taxon>
        <taxon>Agaricomycetes</taxon>
        <taxon>Agaricomycetidae</taxon>
        <taxon>Agaricales</taxon>
        <taxon>Marasmiineae</taxon>
        <taxon>Omphalotaceae</taxon>
        <taxon>Gymnopus</taxon>
    </lineage>
</organism>
<dbReference type="Proteomes" id="UP000799118">
    <property type="component" value="Unassembled WGS sequence"/>
</dbReference>